<dbReference type="Gene3D" id="3.30.450.180">
    <property type="match status" value="1"/>
</dbReference>
<dbReference type="Pfam" id="PF17765">
    <property type="entry name" value="MLTR_LBD"/>
    <property type="match status" value="1"/>
</dbReference>
<dbReference type="PROSITE" id="PS50943">
    <property type="entry name" value="HTH_CROC1"/>
    <property type="match status" value="1"/>
</dbReference>
<dbReference type="Gene3D" id="1.10.260.40">
    <property type="entry name" value="lambda repressor-like DNA-binding domains"/>
    <property type="match status" value="1"/>
</dbReference>
<dbReference type="GO" id="GO:0003677">
    <property type="term" value="F:DNA binding"/>
    <property type="evidence" value="ECO:0007669"/>
    <property type="project" value="InterPro"/>
</dbReference>
<feature type="domain" description="HTH cro/C1-type" evidence="1">
    <location>
        <begin position="36"/>
        <end position="83"/>
    </location>
</feature>
<dbReference type="PANTHER" id="PTHR35010">
    <property type="entry name" value="BLL4672 PROTEIN-RELATED"/>
    <property type="match status" value="1"/>
</dbReference>
<dbReference type="SMART" id="SM00530">
    <property type="entry name" value="HTH_XRE"/>
    <property type="match status" value="1"/>
</dbReference>
<accession>A0A8J3TMS6</accession>
<protein>
    <submittedName>
        <fullName evidence="2">Transcriptional regulator</fullName>
    </submittedName>
</protein>
<gene>
    <name evidence="2" type="ORF">Pmi06nite_15040</name>
</gene>
<evidence type="ECO:0000313" key="3">
    <source>
        <dbReference type="Proteomes" id="UP000650628"/>
    </source>
</evidence>
<evidence type="ECO:0000313" key="2">
    <source>
        <dbReference type="EMBL" id="GII28062.1"/>
    </source>
</evidence>
<dbReference type="InterPro" id="IPR001387">
    <property type="entry name" value="Cro/C1-type_HTH"/>
</dbReference>
<dbReference type="Proteomes" id="UP000650628">
    <property type="component" value="Unassembled WGS sequence"/>
</dbReference>
<dbReference type="AlphaFoldDB" id="A0A8J3TMS6"/>
<dbReference type="EMBL" id="BOOO01000008">
    <property type="protein sequence ID" value="GII28062.1"/>
    <property type="molecule type" value="Genomic_DNA"/>
</dbReference>
<sequence length="335" mass="37554">MVDSGKLLGEYLQARRKLVTPDEIGLKHSGRRRTPGLRREEMAYLAGVSTDYYSRLEQGRERNPSDQVLSALARALDLDSESAQHLYALAHPRTRRGTPASRVERVSPMLMRLLRGWNHTPALVLGRWMDVLATNQIAEALYDGLAHNDNLIRMVFLNPESRTFYSDWEKVAYHKAAHLRAAAGTDPDDPFLPELVEELSEESDEFRHLWARHDVHFKKHESKGFHHRDVGDLTLICESFTVNSAPGQQLMIFQAEPGSLTEKALAMLGSLSSLDVSMSDSLVPSPARAPRAPVAKPVTVPAKAPATVRGPAVRDSVEPEMKEMNARHAMWQKAW</sequence>
<dbReference type="SUPFAM" id="SSF47413">
    <property type="entry name" value="lambda repressor-like DNA-binding domains"/>
    <property type="match status" value="1"/>
</dbReference>
<proteinExistence type="predicted"/>
<comment type="caution">
    <text evidence="2">The sequence shown here is derived from an EMBL/GenBank/DDBJ whole genome shotgun (WGS) entry which is preliminary data.</text>
</comment>
<dbReference type="Pfam" id="PF13560">
    <property type="entry name" value="HTH_31"/>
    <property type="match status" value="1"/>
</dbReference>
<dbReference type="InterPro" id="IPR010982">
    <property type="entry name" value="Lambda_DNA-bd_dom_sf"/>
</dbReference>
<name>A0A8J3TMS6_9ACTN</name>
<dbReference type="CDD" id="cd00093">
    <property type="entry name" value="HTH_XRE"/>
    <property type="match status" value="1"/>
</dbReference>
<dbReference type="PANTHER" id="PTHR35010:SF2">
    <property type="entry name" value="BLL4672 PROTEIN"/>
    <property type="match status" value="1"/>
</dbReference>
<evidence type="ECO:0000259" key="1">
    <source>
        <dbReference type="PROSITE" id="PS50943"/>
    </source>
</evidence>
<reference evidence="2 3" key="1">
    <citation type="submission" date="2021-01" db="EMBL/GenBank/DDBJ databases">
        <title>Whole genome shotgun sequence of Planotetraspora mira NBRC 15435.</title>
        <authorList>
            <person name="Komaki H."/>
            <person name="Tamura T."/>
        </authorList>
    </citation>
    <scope>NUCLEOTIDE SEQUENCE [LARGE SCALE GENOMIC DNA]</scope>
    <source>
        <strain evidence="2 3">NBRC 15435</strain>
    </source>
</reference>
<organism evidence="2 3">
    <name type="scientific">Planotetraspora mira</name>
    <dbReference type="NCBI Taxonomy" id="58121"/>
    <lineage>
        <taxon>Bacteria</taxon>
        <taxon>Bacillati</taxon>
        <taxon>Actinomycetota</taxon>
        <taxon>Actinomycetes</taxon>
        <taxon>Streptosporangiales</taxon>
        <taxon>Streptosporangiaceae</taxon>
        <taxon>Planotetraspora</taxon>
    </lineage>
</organism>
<keyword evidence="3" id="KW-1185">Reference proteome</keyword>
<dbReference type="InterPro" id="IPR041413">
    <property type="entry name" value="MLTR_LBD"/>
</dbReference>